<dbReference type="Pfam" id="PF13279">
    <property type="entry name" value="4HBT_2"/>
    <property type="match status" value="1"/>
</dbReference>
<dbReference type="AlphaFoldDB" id="A0A9E7D3R0"/>
<dbReference type="KEGG" id="fbm:MQE35_02165"/>
<reference evidence="1" key="1">
    <citation type="submission" date="2022-03" db="EMBL/GenBank/DDBJ databases">
        <title>Description of Abyssus ytuae gen. nov., sp. nov., a novel member of the family Flavobacteriaceae isolated from the sediment of Mariana Trench.</title>
        <authorList>
            <person name="Zhang J."/>
            <person name="Xu X."/>
        </authorList>
    </citation>
    <scope>NUCLEOTIDE SEQUENCE</scope>
    <source>
        <strain evidence="1">MT3330</strain>
    </source>
</reference>
<dbReference type="SUPFAM" id="SSF54637">
    <property type="entry name" value="Thioesterase/thiol ester dehydrase-isomerase"/>
    <property type="match status" value="1"/>
</dbReference>
<sequence length="142" mass="17055">MYKKKYKVRGEDVNDFMIMKNTAYLFYASHIRKTFLLEKGFSNFKLNKLKIGLLEESENIQYKKQLIFTQSFFVDFKVTKVRDLEKVMTTENNFYDEKKEICATVYSDIAWYDLGNRRKIFPPKYLAMCFNDLNNNILMQSL</sequence>
<protein>
    <submittedName>
        <fullName evidence="1">Thioesterase family protein</fullName>
    </submittedName>
</protein>
<accession>A0A9E7D3R0</accession>
<dbReference type="RefSeq" id="WP_255844087.1">
    <property type="nucleotide sequence ID" value="NZ_CP094358.1"/>
</dbReference>
<evidence type="ECO:0000313" key="2">
    <source>
        <dbReference type="Proteomes" id="UP000831290"/>
    </source>
</evidence>
<proteinExistence type="predicted"/>
<dbReference type="InterPro" id="IPR029069">
    <property type="entry name" value="HotDog_dom_sf"/>
</dbReference>
<organism evidence="1 2">
    <name type="scientific">Abyssalbus ytuae</name>
    <dbReference type="NCBI Taxonomy" id="2926907"/>
    <lineage>
        <taxon>Bacteria</taxon>
        <taxon>Pseudomonadati</taxon>
        <taxon>Bacteroidota</taxon>
        <taxon>Flavobacteriia</taxon>
        <taxon>Flavobacteriales</taxon>
        <taxon>Flavobacteriaceae</taxon>
        <taxon>Abyssalbus</taxon>
    </lineage>
</organism>
<name>A0A9E7D3R0_9FLAO</name>
<dbReference type="Proteomes" id="UP000831290">
    <property type="component" value="Chromosome"/>
</dbReference>
<keyword evidence="2" id="KW-1185">Reference proteome</keyword>
<evidence type="ECO:0000313" key="1">
    <source>
        <dbReference type="EMBL" id="UOB18114.1"/>
    </source>
</evidence>
<dbReference type="EMBL" id="CP094358">
    <property type="protein sequence ID" value="UOB18114.1"/>
    <property type="molecule type" value="Genomic_DNA"/>
</dbReference>
<dbReference type="Gene3D" id="3.10.129.10">
    <property type="entry name" value="Hotdog Thioesterase"/>
    <property type="match status" value="1"/>
</dbReference>
<gene>
    <name evidence="1" type="ORF">MQE35_02165</name>
</gene>